<dbReference type="PROSITE" id="PS51257">
    <property type="entry name" value="PROKAR_LIPOPROTEIN"/>
    <property type="match status" value="1"/>
</dbReference>
<dbReference type="AlphaFoldDB" id="A0A6A5GMX7"/>
<evidence type="ECO:0000313" key="2">
    <source>
        <dbReference type="EMBL" id="KAF1755892.1"/>
    </source>
</evidence>
<name>A0A6A5GMX7_CAERE</name>
<protein>
    <submittedName>
        <fullName evidence="2">Uncharacterized protein</fullName>
    </submittedName>
</protein>
<organism evidence="2 3">
    <name type="scientific">Caenorhabditis remanei</name>
    <name type="common">Caenorhabditis vulgaris</name>
    <dbReference type="NCBI Taxonomy" id="31234"/>
    <lineage>
        <taxon>Eukaryota</taxon>
        <taxon>Metazoa</taxon>
        <taxon>Ecdysozoa</taxon>
        <taxon>Nematoda</taxon>
        <taxon>Chromadorea</taxon>
        <taxon>Rhabditida</taxon>
        <taxon>Rhabditina</taxon>
        <taxon>Rhabditomorpha</taxon>
        <taxon>Rhabditoidea</taxon>
        <taxon>Rhabditidae</taxon>
        <taxon>Peloderinae</taxon>
        <taxon>Caenorhabditis</taxon>
    </lineage>
</organism>
<dbReference type="EMBL" id="WUAV01000004">
    <property type="protein sequence ID" value="KAF1755892.1"/>
    <property type="molecule type" value="Genomic_DNA"/>
</dbReference>
<dbReference type="KEGG" id="crq:GCK72_012345"/>
<reference evidence="2 3" key="1">
    <citation type="submission" date="2019-12" db="EMBL/GenBank/DDBJ databases">
        <title>Chromosome-level assembly of the Caenorhabditis remanei genome.</title>
        <authorList>
            <person name="Teterina A.A."/>
            <person name="Willis J.H."/>
            <person name="Phillips P.C."/>
        </authorList>
    </citation>
    <scope>NUCLEOTIDE SEQUENCE [LARGE SCALE GENOMIC DNA]</scope>
    <source>
        <strain evidence="2 3">PX506</strain>
        <tissue evidence="2">Whole organism</tissue>
    </source>
</reference>
<feature type="transmembrane region" description="Helical" evidence="1">
    <location>
        <begin position="74"/>
        <end position="90"/>
    </location>
</feature>
<evidence type="ECO:0000256" key="1">
    <source>
        <dbReference type="SAM" id="Phobius"/>
    </source>
</evidence>
<accession>A0A6A5GMX7</accession>
<dbReference type="GeneID" id="78775459"/>
<dbReference type="RefSeq" id="XP_053583807.1">
    <property type="nucleotide sequence ID" value="XM_053729035.1"/>
</dbReference>
<gene>
    <name evidence="2" type="ORF">GCK72_012345</name>
</gene>
<keyword evidence="1" id="KW-0812">Transmembrane</keyword>
<comment type="caution">
    <text evidence="2">The sequence shown here is derived from an EMBL/GenBank/DDBJ whole genome shotgun (WGS) entry which is preliminary data.</text>
</comment>
<dbReference type="CTD" id="78775459"/>
<dbReference type="Proteomes" id="UP000483820">
    <property type="component" value="Chromosome IV"/>
</dbReference>
<keyword evidence="1" id="KW-1133">Transmembrane helix</keyword>
<keyword evidence="1" id="KW-0472">Membrane</keyword>
<proteinExistence type="predicted"/>
<evidence type="ECO:0000313" key="3">
    <source>
        <dbReference type="Proteomes" id="UP000483820"/>
    </source>
</evidence>
<sequence>MLHHIRTLLQTPINSFQACRKIIVILHEVLKSVFEQNPPLELTPDGFPVDNSSLLDEKILHLGRLHVEDSWRPNLLLALLVVVNTWWFMIF</sequence>